<protein>
    <submittedName>
        <fullName evidence="1">LysR family transcriptional regulator</fullName>
    </submittedName>
</protein>
<organism evidence="1 2">
    <name type="scientific">Bradyrhizobium oligotrophicum S58</name>
    <dbReference type="NCBI Taxonomy" id="1245469"/>
    <lineage>
        <taxon>Bacteria</taxon>
        <taxon>Pseudomonadati</taxon>
        <taxon>Pseudomonadota</taxon>
        <taxon>Alphaproteobacteria</taxon>
        <taxon>Hyphomicrobiales</taxon>
        <taxon>Nitrobacteraceae</taxon>
        <taxon>Bradyrhizobium</taxon>
    </lineage>
</organism>
<reference evidence="1 2" key="1">
    <citation type="journal article" date="2013" name="Appl. Environ. Microbiol.">
        <title>Genome analysis suggests that the soil oligotrophic bacterium Agromonas oligotrophica (Bradyrhizobium oligotrophicum) is a nitrogen-fixing symbiont of Aeschynomene indica.</title>
        <authorList>
            <person name="Okubo T."/>
            <person name="Fukushima S."/>
            <person name="Itakura M."/>
            <person name="Oshima K."/>
            <person name="Longtonglang A."/>
            <person name="Teaumroong N."/>
            <person name="Mitsui H."/>
            <person name="Hattori M."/>
            <person name="Hattori R."/>
            <person name="Hattori T."/>
            <person name="Minamisawa K."/>
        </authorList>
    </citation>
    <scope>NUCLEOTIDE SEQUENCE [LARGE SCALE GENOMIC DNA]</scope>
    <source>
        <strain evidence="1 2">S58</strain>
    </source>
</reference>
<evidence type="ECO:0000313" key="2">
    <source>
        <dbReference type="Proteomes" id="UP000011841"/>
    </source>
</evidence>
<dbReference type="PATRIC" id="fig|1245469.3.peg.1582"/>
<sequence>MVKTDQGWATVTVLDCTPQVRHDNFGDLLHLLSGQRDLAKIVRVCVGAQGGVIQDGIIQGGIIVGRGRQRLRVRFDHVPVAGGGGQLIERRSSEEMQADAIQQDIQCGRICYRHRYSQCGGCNGRY</sequence>
<evidence type="ECO:0000313" key="1">
    <source>
        <dbReference type="EMBL" id="BAM87552.1"/>
    </source>
</evidence>
<dbReference type="EMBL" id="AP012603">
    <property type="protein sequence ID" value="BAM87552.1"/>
    <property type="molecule type" value="Genomic_DNA"/>
</dbReference>
<dbReference type="Proteomes" id="UP000011841">
    <property type="component" value="Chromosome"/>
</dbReference>
<dbReference type="AlphaFoldDB" id="M4Z3V1"/>
<dbReference type="KEGG" id="aol:S58_15440"/>
<accession>M4Z3V1</accession>
<name>M4Z3V1_9BRAD</name>
<dbReference type="HOGENOM" id="CLU_1977324_0_0_5"/>
<proteinExistence type="predicted"/>
<keyword evidence="2" id="KW-1185">Reference proteome</keyword>
<gene>
    <name evidence="1" type="ORF">S58_15440</name>
</gene>